<name>A0A0F9TDR9_9ZZZZ</name>
<evidence type="ECO:0000313" key="1">
    <source>
        <dbReference type="EMBL" id="KKN47161.1"/>
    </source>
</evidence>
<gene>
    <name evidence="1" type="ORF">LCGC14_0665570</name>
</gene>
<dbReference type="EMBL" id="LAZR01001291">
    <property type="protein sequence ID" value="KKN47161.1"/>
    <property type="molecule type" value="Genomic_DNA"/>
</dbReference>
<organism evidence="1">
    <name type="scientific">marine sediment metagenome</name>
    <dbReference type="NCBI Taxonomy" id="412755"/>
    <lineage>
        <taxon>unclassified sequences</taxon>
        <taxon>metagenomes</taxon>
        <taxon>ecological metagenomes</taxon>
    </lineage>
</organism>
<sequence length="404" mass="43247">MTINNPLSTPDIAGERVLDLGGSHGQEFESEIAVQRTTDPVILPQPYVSPADFAAQYPTPLDPTEVIAMCEEITVWQALPEDTTALQAYTWRELNSLAFTSGSAYISFADGECPEEYTHDGENTTVPLKNIGAKKTLSISDIMHSRAVAGANWHGINQLVGAIPAGEGVPGGSDVGTFEQEHVADVKEKEVRLSMTLVLNGWDNLLVNGDVDNNSLEFDGIVNRLGDVACGANTNDNSASGTFSAISFDRFLAETCAKPTHIFGSPQAMQEVLSAYFQLGYQGSQIVNFSTGDRIVPGFNFAGFVNTGVGRLAVVADNNFPSADMGTGAFQSIVYALRMNHNGVPLVYKLTQIPLALKDLVPGCTAISFEVWAKTALIIKHCCAHGAYTTQFTGRIQTTCPTIG</sequence>
<evidence type="ECO:0008006" key="2">
    <source>
        <dbReference type="Google" id="ProtNLM"/>
    </source>
</evidence>
<protein>
    <recommendedName>
        <fullName evidence="2">Capsid protein</fullName>
    </recommendedName>
</protein>
<proteinExistence type="predicted"/>
<comment type="caution">
    <text evidence="1">The sequence shown here is derived from an EMBL/GenBank/DDBJ whole genome shotgun (WGS) entry which is preliminary data.</text>
</comment>
<reference evidence="1" key="1">
    <citation type="journal article" date="2015" name="Nature">
        <title>Complex archaea that bridge the gap between prokaryotes and eukaryotes.</title>
        <authorList>
            <person name="Spang A."/>
            <person name="Saw J.H."/>
            <person name="Jorgensen S.L."/>
            <person name="Zaremba-Niedzwiedzka K."/>
            <person name="Martijn J."/>
            <person name="Lind A.E."/>
            <person name="van Eijk R."/>
            <person name="Schleper C."/>
            <person name="Guy L."/>
            <person name="Ettema T.J."/>
        </authorList>
    </citation>
    <scope>NUCLEOTIDE SEQUENCE</scope>
</reference>
<dbReference type="AlphaFoldDB" id="A0A0F9TDR9"/>
<accession>A0A0F9TDR9</accession>